<sequence>MVVDEQIPDDQLSGELAGDHELARGKRLKIAPDRLTELPDLALAHILSHLYVEEAAKTIVLSKRFNSVWNSVSTLNFSDENYRKYGNSFIKFVDSALGFHIGKKIEKFSVKFRYDQNYTNSVDEWIKFAVQKQVKSLRLDFTQKSSSNYHQIAGVEYNLPEFLYDDANLVELVTCSCRFSPEGLYNWNCLKLLSITKIKLDEEMISRVLCGCPVLQTLELIEWSGFDKLKIESVSLRVLRIVGEQPPKYHIQLHDLCLLEISGPNLTSLQVLGPLYRTKVRVSDVGSLMNATMDFDIRPQHHYASTWCVVRNQDIVRDVLESLCFVKTVTLGGWFIKAVSMCEAYNLSSPWSERRSLILCIPVILWDNAGIASLLHSSPYLENLEIRLSYCSDMCALEHASRSKSEVDYYWNLWNTISKCPLLHLKAVKVVGFRESCRSMKPLFKFLEFLLRNSRVLEEIAIQTSRYVTRGTLDEALKLLAAPTASPDAVVLFEPPHLWVDPLCMYQNSDPMNHLL</sequence>
<dbReference type="AlphaFoldDB" id="A0A0J8E126"/>
<dbReference type="KEGG" id="bvg:104909121"/>
<accession>A0A0J8E126</accession>
<reference evidence="2 3" key="1">
    <citation type="journal article" date="2014" name="Nature">
        <title>The genome of the recently domesticated crop plant sugar beet (Beta vulgaris).</title>
        <authorList>
            <person name="Dohm J.C."/>
            <person name="Minoche A.E."/>
            <person name="Holtgrawe D."/>
            <person name="Capella-Gutierrez S."/>
            <person name="Zakrzewski F."/>
            <person name="Tafer H."/>
            <person name="Rupp O."/>
            <person name="Sorensen T.R."/>
            <person name="Stracke R."/>
            <person name="Reinhardt R."/>
            <person name="Goesmann A."/>
            <person name="Kraft T."/>
            <person name="Schulz B."/>
            <person name="Stadler P.F."/>
            <person name="Schmidt T."/>
            <person name="Gabaldon T."/>
            <person name="Lehrach H."/>
            <person name="Weisshaar B."/>
            <person name="Himmelbauer H."/>
        </authorList>
    </citation>
    <scope>NUCLEOTIDE SEQUENCE [LARGE SCALE GENOMIC DNA]</scope>
    <source>
        <tissue evidence="2">Taproot</tissue>
    </source>
</reference>
<proteinExistence type="predicted"/>
<dbReference type="InterPro" id="IPR001810">
    <property type="entry name" value="F-box_dom"/>
</dbReference>
<dbReference type="Gramene" id="KMS96805">
    <property type="protein sequence ID" value="KMS96805"/>
    <property type="gene ID" value="BVRB_8g199870"/>
</dbReference>
<dbReference type="InterPro" id="IPR050232">
    <property type="entry name" value="FBL13/AtMIF1-like"/>
</dbReference>
<evidence type="ECO:0000313" key="2">
    <source>
        <dbReference type="EMBL" id="KMS96805.1"/>
    </source>
</evidence>
<dbReference type="SUPFAM" id="SSF81383">
    <property type="entry name" value="F-box domain"/>
    <property type="match status" value="1"/>
</dbReference>
<dbReference type="PROSITE" id="PS50181">
    <property type="entry name" value="FBOX"/>
    <property type="match status" value="1"/>
</dbReference>
<dbReference type="Proteomes" id="UP000035740">
    <property type="component" value="Unassembled WGS sequence"/>
</dbReference>
<dbReference type="Pfam" id="PF23622">
    <property type="entry name" value="LRR_At1g61320_AtMIF1"/>
    <property type="match status" value="1"/>
</dbReference>
<organism evidence="2 3">
    <name type="scientific">Beta vulgaris subsp. vulgaris</name>
    <name type="common">Beet</name>
    <dbReference type="NCBI Taxonomy" id="3555"/>
    <lineage>
        <taxon>Eukaryota</taxon>
        <taxon>Viridiplantae</taxon>
        <taxon>Streptophyta</taxon>
        <taxon>Embryophyta</taxon>
        <taxon>Tracheophyta</taxon>
        <taxon>Spermatophyta</taxon>
        <taxon>Magnoliopsida</taxon>
        <taxon>eudicotyledons</taxon>
        <taxon>Gunneridae</taxon>
        <taxon>Pentapetalae</taxon>
        <taxon>Caryophyllales</taxon>
        <taxon>Chenopodiaceae</taxon>
        <taxon>Betoideae</taxon>
        <taxon>Beta</taxon>
    </lineage>
</organism>
<dbReference type="PANTHER" id="PTHR31900">
    <property type="entry name" value="F-BOX/RNI SUPERFAMILY PROTEIN-RELATED"/>
    <property type="match status" value="1"/>
</dbReference>
<evidence type="ECO:0000313" key="3">
    <source>
        <dbReference type="Proteomes" id="UP000035740"/>
    </source>
</evidence>
<name>A0A0J8E126_BETVV</name>
<dbReference type="EMBL" id="KQ090361">
    <property type="protein sequence ID" value="KMS96805.1"/>
    <property type="molecule type" value="Genomic_DNA"/>
</dbReference>
<keyword evidence="3" id="KW-1185">Reference proteome</keyword>
<dbReference type="OrthoDB" id="1939276at2759"/>
<dbReference type="eggNOG" id="ENOG502RXSD">
    <property type="taxonomic scope" value="Eukaryota"/>
</dbReference>
<dbReference type="InterPro" id="IPR036047">
    <property type="entry name" value="F-box-like_dom_sf"/>
</dbReference>
<dbReference type="SUPFAM" id="SSF52047">
    <property type="entry name" value="RNI-like"/>
    <property type="match status" value="1"/>
</dbReference>
<evidence type="ECO:0000259" key="1">
    <source>
        <dbReference type="PROSITE" id="PS50181"/>
    </source>
</evidence>
<dbReference type="OMA" id="NEPWIPT"/>
<dbReference type="InterPro" id="IPR055357">
    <property type="entry name" value="LRR_At1g61320_AtMIF1"/>
</dbReference>
<dbReference type="PANTHER" id="PTHR31900:SF32">
    <property type="entry name" value="F-BOX_RNI_FBD-LIKE DOMAIN PROTEIN"/>
    <property type="match status" value="1"/>
</dbReference>
<gene>
    <name evidence="2" type="ORF">BVRB_8g199870</name>
</gene>
<protein>
    <recommendedName>
        <fullName evidence="1">F-box domain-containing protein</fullName>
    </recommendedName>
</protein>
<feature type="domain" description="F-box" evidence="1">
    <location>
        <begin position="32"/>
        <end position="85"/>
    </location>
</feature>